<dbReference type="SUPFAM" id="SSF53383">
    <property type="entry name" value="PLP-dependent transferases"/>
    <property type="match status" value="1"/>
</dbReference>
<dbReference type="PANTHER" id="PTHR45677">
    <property type="entry name" value="GLUTAMATE DECARBOXYLASE-RELATED"/>
    <property type="match status" value="1"/>
</dbReference>
<dbReference type="RefSeq" id="WP_209906954.1">
    <property type="nucleotide sequence ID" value="NZ_BAAAMI010000011.1"/>
</dbReference>
<accession>A0ABS4WCB1</accession>
<protein>
    <submittedName>
        <fullName evidence="7">L-2,4-diaminobutyrate decarboxylase</fullName>
        <ecNumber evidence="7">4.1.1.86</ecNumber>
    </submittedName>
</protein>
<dbReference type="PANTHER" id="PTHR45677:SF8">
    <property type="entry name" value="CYSTEINE SULFINIC ACID DECARBOXYLASE"/>
    <property type="match status" value="1"/>
</dbReference>
<evidence type="ECO:0000256" key="6">
    <source>
        <dbReference type="RuleBase" id="RU000382"/>
    </source>
</evidence>
<dbReference type="InterPro" id="IPR015422">
    <property type="entry name" value="PyrdxlP-dep_Trfase_small"/>
</dbReference>
<dbReference type="EMBL" id="JAGIOE010000001">
    <property type="protein sequence ID" value="MBP2373828.1"/>
    <property type="molecule type" value="Genomic_DNA"/>
</dbReference>
<comment type="caution">
    <text evidence="7">The sequence shown here is derived from an EMBL/GenBank/DDBJ whole genome shotgun (WGS) entry which is preliminary data.</text>
</comment>
<dbReference type="Proteomes" id="UP000766570">
    <property type="component" value="Unassembled WGS sequence"/>
</dbReference>
<dbReference type="Pfam" id="PF00282">
    <property type="entry name" value="Pyridoxal_deC"/>
    <property type="match status" value="1"/>
</dbReference>
<evidence type="ECO:0000256" key="5">
    <source>
        <dbReference type="ARBA" id="ARBA00023239"/>
    </source>
</evidence>
<dbReference type="CDD" id="cd06450">
    <property type="entry name" value="DOPA_deC_like"/>
    <property type="match status" value="1"/>
</dbReference>
<keyword evidence="4 6" id="KW-0663">Pyridoxal phosphate</keyword>
<dbReference type="Gene3D" id="3.90.1150.10">
    <property type="entry name" value="Aspartate Aminotransferase, domain 1"/>
    <property type="match status" value="1"/>
</dbReference>
<reference evidence="7 8" key="1">
    <citation type="submission" date="2021-03" db="EMBL/GenBank/DDBJ databases">
        <title>Sequencing the genomes of 1000 actinobacteria strains.</title>
        <authorList>
            <person name="Klenk H.-P."/>
        </authorList>
    </citation>
    <scope>NUCLEOTIDE SEQUENCE [LARGE SCALE GENOMIC DNA]</scope>
    <source>
        <strain evidence="7 8">DSM 15454</strain>
    </source>
</reference>
<dbReference type="EC" id="4.1.1.86" evidence="7"/>
<dbReference type="InterPro" id="IPR015421">
    <property type="entry name" value="PyrdxlP-dep_Trfase_major"/>
</dbReference>
<dbReference type="InterPro" id="IPR002129">
    <property type="entry name" value="PyrdxlP-dep_de-COase"/>
</dbReference>
<comment type="similarity">
    <text evidence="2 6">Belongs to the group II decarboxylase family.</text>
</comment>
<evidence type="ECO:0000313" key="7">
    <source>
        <dbReference type="EMBL" id="MBP2373828.1"/>
    </source>
</evidence>
<evidence type="ECO:0000256" key="4">
    <source>
        <dbReference type="ARBA" id="ARBA00022898"/>
    </source>
</evidence>
<organism evidence="7 8">
    <name type="scientific">Paeniglutamicibacter psychrophenolicus</name>
    <dbReference type="NCBI Taxonomy" id="257454"/>
    <lineage>
        <taxon>Bacteria</taxon>
        <taxon>Bacillati</taxon>
        <taxon>Actinomycetota</taxon>
        <taxon>Actinomycetes</taxon>
        <taxon>Micrococcales</taxon>
        <taxon>Micrococcaceae</taxon>
        <taxon>Paeniglutamicibacter</taxon>
    </lineage>
</organism>
<name>A0ABS4WCB1_9MICC</name>
<sequence>MTPQRQLAQPLSSPADLAAGQLLTSETAERMAEEFASAARLAARSIAAATGPTTGPRPEALRARLDAVDLRTPLGSTAAALEEATELYLRDAVYFHHPRYAAHLNCPVALPAIAAEALVTTVNTSMDTWDQSAGATLIEQRLIDWAAGLAGLGPEADGVFTSGGTASNLQAMLLARNSAVAGATGSLPERLAGLRIYASADSHFSISTSASLLGLGAEAVVAIECDELHRMDVSALRHALEKDRAAGLRAMAIVATAGTTDFGSIDPLGAIGSLAAEHGAWFHVDAAYGCGLLASARHRGMLTGIEAADSVTVDFHKSFFQPIGSSAILVRNRAALALVSHHAEYLNPAAEAGRTPNQVDKSLATTRRFDALKLWVTLRALGTEAIGQMFDSVMDLAAAAASMVHAHPELELAAEVQLSTVVFRYVPPGPEPATDTATEPLANAIRTALYDSGAAMVAATTIDGVRHLKLTLLNPNTTPGDIAGILDAVVSHGRAICQMRTGMAAA</sequence>
<dbReference type="InterPro" id="IPR015424">
    <property type="entry name" value="PyrdxlP-dep_Trfase"/>
</dbReference>
<keyword evidence="3" id="KW-0210">Decarboxylase</keyword>
<gene>
    <name evidence="7" type="ORF">JOF46_001740</name>
</gene>
<dbReference type="GO" id="GO:0033983">
    <property type="term" value="F:diaminobutyrate decarboxylase activity"/>
    <property type="evidence" value="ECO:0007669"/>
    <property type="project" value="UniProtKB-EC"/>
</dbReference>
<dbReference type="InterPro" id="IPR010977">
    <property type="entry name" value="Aromatic_deC"/>
</dbReference>
<evidence type="ECO:0000256" key="1">
    <source>
        <dbReference type="ARBA" id="ARBA00001933"/>
    </source>
</evidence>
<dbReference type="Gene3D" id="3.40.640.10">
    <property type="entry name" value="Type I PLP-dependent aspartate aminotransferase-like (Major domain)"/>
    <property type="match status" value="1"/>
</dbReference>
<proteinExistence type="inferred from homology"/>
<keyword evidence="5 6" id="KW-0456">Lyase</keyword>
<comment type="cofactor">
    <cofactor evidence="1 6">
        <name>pyridoxal 5'-phosphate</name>
        <dbReference type="ChEBI" id="CHEBI:597326"/>
    </cofactor>
</comment>
<evidence type="ECO:0000313" key="8">
    <source>
        <dbReference type="Proteomes" id="UP000766570"/>
    </source>
</evidence>
<keyword evidence="8" id="KW-1185">Reference proteome</keyword>
<dbReference type="PRINTS" id="PR00800">
    <property type="entry name" value="YHDCRBOXLASE"/>
</dbReference>
<evidence type="ECO:0000256" key="2">
    <source>
        <dbReference type="ARBA" id="ARBA00009533"/>
    </source>
</evidence>
<evidence type="ECO:0000256" key="3">
    <source>
        <dbReference type="ARBA" id="ARBA00022793"/>
    </source>
</evidence>